<gene>
    <name evidence="7" type="ORF">CLIM01_04426</name>
</gene>
<feature type="compositionally biased region" description="Basic and acidic residues" evidence="5">
    <location>
        <begin position="337"/>
        <end position="347"/>
    </location>
</feature>
<feature type="transmembrane region" description="Helical" evidence="6">
    <location>
        <begin position="232"/>
        <end position="256"/>
    </location>
</feature>
<evidence type="ECO:0000256" key="5">
    <source>
        <dbReference type="SAM" id="MobiDB-lite"/>
    </source>
</evidence>
<proteinExistence type="predicted"/>
<dbReference type="PANTHER" id="PTHR15549">
    <property type="entry name" value="PAIRED IMMUNOGLOBULIN-LIKE TYPE 2 RECEPTOR"/>
    <property type="match status" value="1"/>
</dbReference>
<comment type="subcellular location">
    <subcellularLocation>
        <location evidence="1">Membrane</location>
        <topology evidence="1">Single-pass membrane protein</topology>
    </subcellularLocation>
</comment>
<keyword evidence="8" id="KW-1185">Reference proteome</keyword>
<feature type="compositionally biased region" description="Basic and acidic residues" evidence="5">
    <location>
        <begin position="266"/>
        <end position="278"/>
    </location>
</feature>
<feature type="compositionally biased region" description="Polar residues" evidence="5">
    <location>
        <begin position="290"/>
        <end position="302"/>
    </location>
</feature>
<sequence length="364" mass="38179">MSAVTLDSNVWYAISEGRVANVSTPLNNNLQDTNNGLRVFGKTDAVWQFQPVPNHTGRYLMRLSSAGVSQQLSVCWSSAEVHPSGTRGCLRKTESDETQQWDVTEWASEPGTYKFTNVANGTGYVLDVHPGSNLFMSSEIEGSDNVSARQPAQHWIMTSSKFVNDGAYSTIYSAGVSLSLLSTKLRTSSLTSTATATGTGSGAVTPTATSGSTTASSTAGAGSSSGGLSSGAAAGIGVGVSLGAIALLGAGFFFWWRRRKAKKEAVVEPSEHHHELGHDGSTVGGKHSPGTINASTLSSPSPANDYYGGQESKVLGHTQPHSYAAEANANPIYEAPTEARYELDSGHHTSPTSPAQLPDDHGRR</sequence>
<evidence type="ECO:0000313" key="8">
    <source>
        <dbReference type="Proteomes" id="UP001169217"/>
    </source>
</evidence>
<evidence type="ECO:0000256" key="1">
    <source>
        <dbReference type="ARBA" id="ARBA00004167"/>
    </source>
</evidence>
<evidence type="ECO:0000256" key="4">
    <source>
        <dbReference type="ARBA" id="ARBA00023136"/>
    </source>
</evidence>
<keyword evidence="2 6" id="KW-0812">Transmembrane</keyword>
<feature type="region of interest" description="Disordered" evidence="5">
    <location>
        <begin position="266"/>
        <end position="364"/>
    </location>
</feature>
<keyword evidence="4 6" id="KW-0472">Membrane</keyword>
<dbReference type="InterPro" id="IPR051694">
    <property type="entry name" value="Immunoregulatory_rcpt-like"/>
</dbReference>
<comment type="caution">
    <text evidence="7">The sequence shown here is derived from an EMBL/GenBank/DDBJ whole genome shotgun (WGS) entry which is preliminary data.</text>
</comment>
<keyword evidence="3 6" id="KW-1133">Transmembrane helix</keyword>
<evidence type="ECO:0000313" key="7">
    <source>
        <dbReference type="EMBL" id="KAK0378250.1"/>
    </source>
</evidence>
<feature type="region of interest" description="Disordered" evidence="5">
    <location>
        <begin position="192"/>
        <end position="226"/>
    </location>
</feature>
<evidence type="ECO:0000256" key="6">
    <source>
        <dbReference type="SAM" id="Phobius"/>
    </source>
</evidence>
<evidence type="ECO:0000256" key="2">
    <source>
        <dbReference type="ARBA" id="ARBA00022692"/>
    </source>
</evidence>
<dbReference type="EMBL" id="JARUPT010000102">
    <property type="protein sequence ID" value="KAK0378250.1"/>
    <property type="molecule type" value="Genomic_DNA"/>
</dbReference>
<evidence type="ECO:0000256" key="3">
    <source>
        <dbReference type="ARBA" id="ARBA00022989"/>
    </source>
</evidence>
<feature type="compositionally biased region" description="Low complexity" evidence="5">
    <location>
        <begin position="192"/>
        <end position="222"/>
    </location>
</feature>
<dbReference type="SUPFAM" id="SSF50370">
    <property type="entry name" value="Ricin B-like lectins"/>
    <property type="match status" value="1"/>
</dbReference>
<reference evidence="7" key="1">
    <citation type="submission" date="2023-04" db="EMBL/GenBank/DDBJ databases">
        <title>Colletotrichum limetticola genome sequence.</title>
        <authorList>
            <person name="Baroncelli R."/>
        </authorList>
    </citation>
    <scope>NUCLEOTIDE SEQUENCE</scope>
    <source>
        <strain evidence="7">KLA-Anderson</strain>
    </source>
</reference>
<accession>A0ABQ9Q368</accession>
<dbReference type="PANTHER" id="PTHR15549:SF26">
    <property type="entry name" value="AXIAL BUDDING PATTERN PROTEIN 2-RELATED"/>
    <property type="match status" value="1"/>
</dbReference>
<dbReference type="Proteomes" id="UP001169217">
    <property type="component" value="Unassembled WGS sequence"/>
</dbReference>
<name>A0ABQ9Q368_9PEZI</name>
<protein>
    <submittedName>
        <fullName evidence="7">Transmembrane alpha-helix domain-containing protein</fullName>
    </submittedName>
</protein>
<dbReference type="Gene3D" id="2.80.10.50">
    <property type="match status" value="1"/>
</dbReference>
<dbReference type="InterPro" id="IPR035992">
    <property type="entry name" value="Ricin_B-like_lectins"/>
</dbReference>
<organism evidence="7 8">
    <name type="scientific">Colletotrichum limetticola</name>
    <dbReference type="NCBI Taxonomy" id="1209924"/>
    <lineage>
        <taxon>Eukaryota</taxon>
        <taxon>Fungi</taxon>
        <taxon>Dikarya</taxon>
        <taxon>Ascomycota</taxon>
        <taxon>Pezizomycotina</taxon>
        <taxon>Sordariomycetes</taxon>
        <taxon>Hypocreomycetidae</taxon>
        <taxon>Glomerellales</taxon>
        <taxon>Glomerellaceae</taxon>
        <taxon>Colletotrichum</taxon>
        <taxon>Colletotrichum acutatum species complex</taxon>
    </lineage>
</organism>